<keyword evidence="2" id="KW-0132">Cell division</keyword>
<dbReference type="PANTHER" id="PTHR34298:SF2">
    <property type="entry name" value="SEGREGATION AND CONDENSATION PROTEIN B"/>
    <property type="match status" value="1"/>
</dbReference>
<dbReference type="KEGG" id="cuq:Cul210931_1038"/>
<dbReference type="Proteomes" id="UP001205910">
    <property type="component" value="Unassembled WGS sequence"/>
</dbReference>
<dbReference type="PANTHER" id="PTHR34298">
    <property type="entry name" value="SEGREGATION AND CONDENSATION PROTEIN B"/>
    <property type="match status" value="1"/>
</dbReference>
<dbReference type="InterPro" id="IPR005234">
    <property type="entry name" value="ScpB_csome_segregation"/>
</dbReference>
<dbReference type="InterPro" id="IPR036390">
    <property type="entry name" value="WH_DNA-bd_sf"/>
</dbReference>
<keyword evidence="3" id="KW-0159">Chromosome partition</keyword>
<organism evidence="5 8">
    <name type="scientific">Corynebacterium ulcerans</name>
    <dbReference type="NCBI Taxonomy" id="65058"/>
    <lineage>
        <taxon>Bacteria</taxon>
        <taxon>Bacillati</taxon>
        <taxon>Actinomycetota</taxon>
        <taxon>Actinomycetes</taxon>
        <taxon>Mycobacteriales</taxon>
        <taxon>Corynebacteriaceae</taxon>
        <taxon>Corynebacterium</taxon>
    </lineage>
</organism>
<gene>
    <name evidence="6" type="primary">scpB</name>
    <name evidence="5" type="ORF">CULCOIPH005_22000</name>
    <name evidence="6" type="ORF">NCTC7908_00818</name>
</gene>
<dbReference type="GO" id="GO:0051301">
    <property type="term" value="P:cell division"/>
    <property type="evidence" value="ECO:0007669"/>
    <property type="project" value="UniProtKB-KW"/>
</dbReference>
<dbReference type="Gene3D" id="1.10.10.10">
    <property type="entry name" value="Winged helix-like DNA-binding domain superfamily/Winged helix DNA-binding domain"/>
    <property type="match status" value="2"/>
</dbReference>
<evidence type="ECO:0000256" key="1">
    <source>
        <dbReference type="ARBA" id="ARBA00022490"/>
    </source>
</evidence>
<protein>
    <submittedName>
        <fullName evidence="5">Segregation and condensation protein B</fullName>
    </submittedName>
</protein>
<evidence type="ECO:0000313" key="5">
    <source>
        <dbReference type="EMBL" id="GJJ44011.1"/>
    </source>
</evidence>
<keyword evidence="4" id="KW-0131">Cell cycle</keyword>
<evidence type="ECO:0000256" key="4">
    <source>
        <dbReference type="ARBA" id="ARBA00023306"/>
    </source>
</evidence>
<name>A0ABD0BMR8_CORUL</name>
<accession>A0ABD0BMR8</accession>
<dbReference type="NCBIfam" id="TIGR00281">
    <property type="entry name" value="SMC-Scp complex subunit ScpB"/>
    <property type="match status" value="1"/>
</dbReference>
<evidence type="ECO:0000256" key="2">
    <source>
        <dbReference type="ARBA" id="ARBA00022618"/>
    </source>
</evidence>
<dbReference type="GeneID" id="75260229"/>
<evidence type="ECO:0000256" key="3">
    <source>
        <dbReference type="ARBA" id="ARBA00022829"/>
    </source>
</evidence>
<proteinExistence type="predicted"/>
<dbReference type="EMBL" id="LS483400">
    <property type="protein sequence ID" value="SQG50724.1"/>
    <property type="molecule type" value="Genomic_DNA"/>
</dbReference>
<dbReference type="AlphaFoldDB" id="A0ABD0BMR8"/>
<reference evidence="6 7" key="1">
    <citation type="submission" date="2018-06" db="EMBL/GenBank/DDBJ databases">
        <authorList>
            <consortium name="Pathogen Informatics"/>
            <person name="Doyle S."/>
        </authorList>
    </citation>
    <scope>NUCLEOTIDE SEQUENCE [LARGE SCALE GENOMIC DNA]</scope>
    <source>
        <strain evidence="6 7">NCTC7908</strain>
    </source>
</reference>
<dbReference type="RefSeq" id="WP_013911409.1">
    <property type="nucleotide sequence ID" value="NZ_AP019662.1"/>
</dbReference>
<sequence length="210" mass="23160">MSTEYSENTGTDDALAASFAHREGGFGLIPQLRSRIESILLVVDSPVSVEALSRALNVDSAMVQETIQEISTEFRHRGSGMELRESEEGWRLYSVRENAEVVEKFLLDGTQSRLSRAALETLAVVAYRQPATRAQVSAVRGVNVDGVMRTLQLRGLIREVDMGGDTAETGNAHHYETTELFLELLGIDSLDRLPELAPLLPDMDSIDELL</sequence>
<dbReference type="GO" id="GO:0007059">
    <property type="term" value="P:chromosome segregation"/>
    <property type="evidence" value="ECO:0007669"/>
    <property type="project" value="UniProtKB-KW"/>
</dbReference>
<dbReference type="Proteomes" id="UP000248741">
    <property type="component" value="Chromosome 1"/>
</dbReference>
<dbReference type="SUPFAM" id="SSF46785">
    <property type="entry name" value="Winged helix' DNA-binding domain"/>
    <property type="match status" value="2"/>
</dbReference>
<dbReference type="KEGG" id="cuz:Cul05146_1107"/>
<evidence type="ECO:0000313" key="8">
    <source>
        <dbReference type="Proteomes" id="UP001205910"/>
    </source>
</evidence>
<evidence type="ECO:0000313" key="7">
    <source>
        <dbReference type="Proteomes" id="UP000248741"/>
    </source>
</evidence>
<dbReference type="PIRSF" id="PIRSF019345">
    <property type="entry name" value="ScpB"/>
    <property type="match status" value="1"/>
</dbReference>
<dbReference type="KEGG" id="cun:Cul210932_1084"/>
<evidence type="ECO:0000313" key="6">
    <source>
        <dbReference type="EMBL" id="SQG50724.1"/>
    </source>
</evidence>
<dbReference type="EMBL" id="BQFK01000005">
    <property type="protein sequence ID" value="GJJ44011.1"/>
    <property type="molecule type" value="Genomic_DNA"/>
</dbReference>
<dbReference type="InterPro" id="IPR036388">
    <property type="entry name" value="WH-like_DNA-bd_sf"/>
</dbReference>
<keyword evidence="1" id="KW-0963">Cytoplasm</keyword>
<reference evidence="5 8" key="2">
    <citation type="submission" date="2021-11" db="EMBL/GenBank/DDBJ databases">
        <title>Whole genome sequences of diphtheriae toxin producing Corynebacterium ulcerans isolates from cats in Osaka, Japan.</title>
        <authorList>
            <person name="Umeda K."/>
            <person name="Hirai Y."/>
        </authorList>
    </citation>
    <scope>NUCLEOTIDE SEQUENCE [LARGE SCALE GENOMIC DNA]</scope>
    <source>
        <strain evidence="5 8">12109B-1</strain>
    </source>
</reference>
<dbReference type="Pfam" id="PF04079">
    <property type="entry name" value="SMC_ScpB"/>
    <property type="match status" value="1"/>
</dbReference>